<name>A0A090YRG6_9BACI</name>
<dbReference type="AlphaFoldDB" id="A0A090YRG6"/>
<evidence type="ECO:0000313" key="5">
    <source>
        <dbReference type="EMBL" id="RFT62660.1"/>
    </source>
</evidence>
<dbReference type="InterPro" id="IPR038765">
    <property type="entry name" value="Papain-like_cys_pep_sf"/>
</dbReference>
<evidence type="ECO:0000313" key="6">
    <source>
        <dbReference type="Proteomes" id="UP000029389"/>
    </source>
</evidence>
<dbReference type="PRINTS" id="PR01543">
    <property type="entry name" value="ANATRNSFRASE"/>
</dbReference>
<comment type="caution">
    <text evidence="4">The sequence shown here is derived from an EMBL/GenBank/DDBJ whole genome shotgun (WGS) entry which is preliminary data.</text>
</comment>
<keyword evidence="2 4" id="KW-0808">Transferase</keyword>
<evidence type="ECO:0000256" key="3">
    <source>
        <dbReference type="RuleBase" id="RU003452"/>
    </source>
</evidence>
<dbReference type="GO" id="GO:0016407">
    <property type="term" value="F:acetyltransferase activity"/>
    <property type="evidence" value="ECO:0007669"/>
    <property type="project" value="InterPro"/>
</dbReference>
<keyword evidence="7" id="KW-1185">Reference proteome</keyword>
<dbReference type="Gene3D" id="3.30.2140.20">
    <property type="match status" value="1"/>
</dbReference>
<dbReference type="Proteomes" id="UP000264294">
    <property type="component" value="Unassembled WGS sequence"/>
</dbReference>
<dbReference type="PANTHER" id="PTHR11786:SF0">
    <property type="entry name" value="ARYLAMINE N-ACETYLTRANSFERASE 4-RELATED"/>
    <property type="match status" value="1"/>
</dbReference>
<evidence type="ECO:0000256" key="1">
    <source>
        <dbReference type="ARBA" id="ARBA00006547"/>
    </source>
</evidence>
<sequence>MTELQNQFFVRLNLNKQDTATFEDLNIIINAFANEIPFENLDIISDNTKKISKENLQKKILASSRGGLCYELNTLLYYFLQDCGFDVQLALGTVYKSDLEVWALEEAHITIILNYDNASYLVDVGIAALVPLIPVPFTGEVVTSKNGEYRVRRKDTGKGDYVLERRAIASYDGTNENAEWKVCHAFYTRVIDESTVNEVQRKVIEDEKSIFNKGPLTVKLTNCGHVSLTKESFTRLVHGQKSKCRITDSQYRELLYDIFHIKA</sequence>
<dbReference type="FunFam" id="3.30.2140.20:FF:000002">
    <property type="entry name" value="Arylamine N-acetyltransferase"/>
    <property type="match status" value="1"/>
</dbReference>
<dbReference type="InterPro" id="IPR053710">
    <property type="entry name" value="Arylamine_NAT_domain_sf"/>
</dbReference>
<dbReference type="Pfam" id="PF00797">
    <property type="entry name" value="Acetyltransf_2"/>
    <property type="match status" value="1"/>
</dbReference>
<reference evidence="5 7" key="2">
    <citation type="submission" date="2018-08" db="EMBL/GenBank/DDBJ databases">
        <title>Bacillus clarus sp. nov. strain PS00077A.</title>
        <authorList>
            <person name="Mendez Acevedo M."/>
            <person name="Carroll L."/>
            <person name="Mukherjee M."/>
            <person name="Wiedmann M."/>
            <person name="Kovac J."/>
        </authorList>
    </citation>
    <scope>NUCLEOTIDE SEQUENCE [LARGE SCALE GENOMIC DNA]</scope>
    <source>
        <strain evidence="5 7">PS00077A</strain>
    </source>
</reference>
<proteinExistence type="inferred from homology"/>
<evidence type="ECO:0000313" key="7">
    <source>
        <dbReference type="Proteomes" id="UP000264294"/>
    </source>
</evidence>
<comment type="similarity">
    <text evidence="1 3">Belongs to the arylamine N-acetyltransferase family.</text>
</comment>
<dbReference type="PANTHER" id="PTHR11786">
    <property type="entry name" value="N-HYDROXYARYLAMINE O-ACETYLTRANSFERASE"/>
    <property type="match status" value="1"/>
</dbReference>
<dbReference type="SUPFAM" id="SSF54001">
    <property type="entry name" value="Cysteine proteinases"/>
    <property type="match status" value="1"/>
</dbReference>
<dbReference type="Proteomes" id="UP000029389">
    <property type="component" value="Unassembled WGS sequence"/>
</dbReference>
<organism evidence="4 6">
    <name type="scientific">Bacillus clarus</name>
    <dbReference type="NCBI Taxonomy" id="2338372"/>
    <lineage>
        <taxon>Bacteria</taxon>
        <taxon>Bacillati</taxon>
        <taxon>Bacillota</taxon>
        <taxon>Bacilli</taxon>
        <taxon>Bacillales</taxon>
        <taxon>Bacillaceae</taxon>
        <taxon>Bacillus</taxon>
        <taxon>Bacillus cereus group</taxon>
    </lineage>
</organism>
<dbReference type="EMBL" id="QVOD01000064">
    <property type="protein sequence ID" value="RFT62660.1"/>
    <property type="molecule type" value="Genomic_DNA"/>
</dbReference>
<protein>
    <submittedName>
        <fullName evidence="5">Arylamine N-acetyltransferase</fullName>
    </submittedName>
    <submittedName>
        <fullName evidence="4">N-acetyltransferase family protein</fullName>
    </submittedName>
</protein>
<gene>
    <name evidence="5" type="ORF">D0U04_27535</name>
    <name evidence="4" type="ORF">DJ93_5043</name>
</gene>
<evidence type="ECO:0000256" key="2">
    <source>
        <dbReference type="ARBA" id="ARBA00022679"/>
    </source>
</evidence>
<dbReference type="RefSeq" id="WP_042983815.1">
    <property type="nucleotide sequence ID" value="NZ_JMQC01000008.1"/>
</dbReference>
<reference evidence="4 6" key="1">
    <citation type="submission" date="2014-04" db="EMBL/GenBank/DDBJ databases">
        <authorList>
            <person name="Bishop-Lilly K.A."/>
            <person name="Broomall S.M."/>
            <person name="Chain P.S."/>
            <person name="Chertkov O."/>
            <person name="Coyne S.R."/>
            <person name="Daligault H.E."/>
            <person name="Davenport K.W."/>
            <person name="Erkkila T."/>
            <person name="Frey K.G."/>
            <person name="Gibbons H.S."/>
            <person name="Gu W."/>
            <person name="Jaissle J."/>
            <person name="Johnson S.L."/>
            <person name="Koroleva G.I."/>
            <person name="Ladner J.T."/>
            <person name="Lo C.-C."/>
            <person name="Minogue T.D."/>
            <person name="Munk C."/>
            <person name="Palacios G.F."/>
            <person name="Redden C.L."/>
            <person name="Rosenzweig C.N."/>
            <person name="Scholz M.B."/>
            <person name="Teshima H."/>
            <person name="Xu Y."/>
        </authorList>
    </citation>
    <scope>NUCLEOTIDE SEQUENCE [LARGE SCALE GENOMIC DNA]</scope>
    <source>
        <strain evidence="4 6">BHP</strain>
    </source>
</reference>
<evidence type="ECO:0000313" key="4">
    <source>
        <dbReference type="EMBL" id="KFN01010.1"/>
    </source>
</evidence>
<dbReference type="InterPro" id="IPR001447">
    <property type="entry name" value="Arylamine_N-AcTrfase"/>
</dbReference>
<accession>A0A090YRG6</accession>
<dbReference type="PATRIC" id="fig|1405.8.peg.5196"/>
<dbReference type="EMBL" id="JMQC01000008">
    <property type="protein sequence ID" value="KFN01010.1"/>
    <property type="molecule type" value="Genomic_DNA"/>
</dbReference>